<name>A0A4Z2IR70_9TELE</name>
<organism evidence="1 2">
    <name type="scientific">Liparis tanakae</name>
    <name type="common">Tanaka's snailfish</name>
    <dbReference type="NCBI Taxonomy" id="230148"/>
    <lineage>
        <taxon>Eukaryota</taxon>
        <taxon>Metazoa</taxon>
        <taxon>Chordata</taxon>
        <taxon>Craniata</taxon>
        <taxon>Vertebrata</taxon>
        <taxon>Euteleostomi</taxon>
        <taxon>Actinopterygii</taxon>
        <taxon>Neopterygii</taxon>
        <taxon>Teleostei</taxon>
        <taxon>Neoteleostei</taxon>
        <taxon>Acanthomorphata</taxon>
        <taxon>Eupercaria</taxon>
        <taxon>Perciformes</taxon>
        <taxon>Cottioidei</taxon>
        <taxon>Cottales</taxon>
        <taxon>Liparidae</taxon>
        <taxon>Liparis</taxon>
    </lineage>
</organism>
<gene>
    <name evidence="1" type="ORF">EYF80_009218</name>
</gene>
<dbReference type="Proteomes" id="UP000314294">
    <property type="component" value="Unassembled WGS sequence"/>
</dbReference>
<dbReference type="AlphaFoldDB" id="A0A4Z2IR70"/>
<protein>
    <submittedName>
        <fullName evidence="1">Uncharacterized protein</fullName>
    </submittedName>
</protein>
<keyword evidence="2" id="KW-1185">Reference proteome</keyword>
<proteinExistence type="predicted"/>
<evidence type="ECO:0000313" key="2">
    <source>
        <dbReference type="Proteomes" id="UP000314294"/>
    </source>
</evidence>
<comment type="caution">
    <text evidence="1">The sequence shown here is derived from an EMBL/GenBank/DDBJ whole genome shotgun (WGS) entry which is preliminary data.</text>
</comment>
<sequence>MELMKNIWLEGILGVCSMRMNRSSAWAVLRSSRSSASTCMNGIPERHRWCRSVEKLSIDSEYPLNIPCDHQVAVITWQAMELYTTKHNELISRTVRSWQDFDFCRNAIFLFLRATMRPRNRLAFLPMLSLRLQLAMRLVTGILDPSKDAREARLADAVLPEENHLVHRGLRLAACGDDGVGGVRRAAAAVLLVRGIGRAAQEVGQLVGLPSLWNRVAQVAVVHRHASPTERLQEICGL</sequence>
<evidence type="ECO:0000313" key="1">
    <source>
        <dbReference type="EMBL" id="TNN80479.1"/>
    </source>
</evidence>
<dbReference type="EMBL" id="SRLO01000054">
    <property type="protein sequence ID" value="TNN80479.1"/>
    <property type="molecule type" value="Genomic_DNA"/>
</dbReference>
<reference evidence="1 2" key="1">
    <citation type="submission" date="2019-03" db="EMBL/GenBank/DDBJ databases">
        <title>First draft genome of Liparis tanakae, snailfish: a comprehensive survey of snailfish specific genes.</title>
        <authorList>
            <person name="Kim W."/>
            <person name="Song I."/>
            <person name="Jeong J.-H."/>
            <person name="Kim D."/>
            <person name="Kim S."/>
            <person name="Ryu S."/>
            <person name="Song J.Y."/>
            <person name="Lee S.K."/>
        </authorList>
    </citation>
    <scope>NUCLEOTIDE SEQUENCE [LARGE SCALE GENOMIC DNA]</scope>
    <source>
        <tissue evidence="1">Muscle</tissue>
    </source>
</reference>
<accession>A0A4Z2IR70</accession>